<dbReference type="PANTHER" id="PTHR31642:SF299">
    <property type="entry name" value="OS02G0653400 PROTEIN"/>
    <property type="match status" value="1"/>
</dbReference>
<comment type="caution">
    <text evidence="2">The sequence shown here is derived from an EMBL/GenBank/DDBJ whole genome shotgun (WGS) entry which is preliminary data.</text>
</comment>
<dbReference type="EMBL" id="RCHU01000939">
    <property type="protein sequence ID" value="TKR85576.1"/>
    <property type="molecule type" value="Genomic_DNA"/>
</dbReference>
<organism evidence="2">
    <name type="scientific">Populus alba</name>
    <name type="common">White poplar</name>
    <dbReference type="NCBI Taxonomy" id="43335"/>
    <lineage>
        <taxon>Eukaryota</taxon>
        <taxon>Viridiplantae</taxon>
        <taxon>Streptophyta</taxon>
        <taxon>Embryophyta</taxon>
        <taxon>Tracheophyta</taxon>
        <taxon>Spermatophyta</taxon>
        <taxon>Magnoliopsida</taxon>
        <taxon>eudicotyledons</taxon>
        <taxon>Gunneridae</taxon>
        <taxon>Pentapetalae</taxon>
        <taxon>rosids</taxon>
        <taxon>fabids</taxon>
        <taxon>Malpighiales</taxon>
        <taxon>Salicaceae</taxon>
        <taxon>Saliceae</taxon>
        <taxon>Populus</taxon>
    </lineage>
</organism>
<dbReference type="Gene3D" id="3.30.559.10">
    <property type="entry name" value="Chloramphenicol acetyltransferase-like domain"/>
    <property type="match status" value="1"/>
</dbReference>
<dbReference type="Pfam" id="PF02458">
    <property type="entry name" value="Transferase"/>
    <property type="match status" value="1"/>
</dbReference>
<comment type="similarity">
    <text evidence="1">Belongs to the plant acyltransferase family.</text>
</comment>
<gene>
    <name evidence="2" type="ORF">D5086_0000247180</name>
</gene>
<reference evidence="2" key="1">
    <citation type="submission" date="2018-10" db="EMBL/GenBank/DDBJ databases">
        <title>Population genomic analysis revealed the cold adaptation of white poplar.</title>
        <authorList>
            <person name="Liu Y.-J."/>
        </authorList>
    </citation>
    <scope>NUCLEOTIDE SEQUENCE [LARGE SCALE GENOMIC DNA]</scope>
    <source>
        <strain evidence="2">PAL-ZL1</strain>
    </source>
</reference>
<dbReference type="STRING" id="43335.A0A4U5NR18"/>
<dbReference type="InterPro" id="IPR023213">
    <property type="entry name" value="CAT-like_dom_sf"/>
</dbReference>
<sequence>MAMAQVACEFARKVQIESVQTVAPSSVTDPREICLVSVKDHVGSIIFRGCLNIVLYYNKAGEEDSGWLVAGWIKESLGRAMSDQPMLSGRLWRGEDGNGELEMVSNDSGARLVEAKITMTLREFLGLEEREKLEAELVLWKDIDEKNPQFSPLLYVQVTNFQCGGYSIGISSSLLLADLLIMDNFLMRWASIQKNLLSINGALKMPMFYLPNLKSPSLSPNSTIIPTPSERSRQTKIFKISGDTETEGAKSELFKRAASLCIEKAERELGSEMSAGFSLFVKESSNVMRVQSCKKNDLVKPHLNPSTQVNSSSLDDSGIRELAFHDGNEPVHVSCWIGSVADGFVVAIPSPNGNTSSDINVIVTIPEGKEF</sequence>
<name>A0A4U5NR18_POPAL</name>
<dbReference type="GO" id="GO:0016747">
    <property type="term" value="F:acyltransferase activity, transferring groups other than amino-acyl groups"/>
    <property type="evidence" value="ECO:0007669"/>
    <property type="project" value="TreeGrafter"/>
</dbReference>
<proteinExistence type="inferred from homology"/>
<dbReference type="PANTHER" id="PTHR31642">
    <property type="entry name" value="TRICHOTHECENE 3-O-ACETYLTRANSFERASE"/>
    <property type="match status" value="1"/>
</dbReference>
<dbReference type="InterPro" id="IPR050317">
    <property type="entry name" value="Plant_Fungal_Acyltransferase"/>
</dbReference>
<accession>A0A4U5NR18</accession>
<dbReference type="AlphaFoldDB" id="A0A4U5NR18"/>
<evidence type="ECO:0000313" key="2">
    <source>
        <dbReference type="EMBL" id="TKR85576.1"/>
    </source>
</evidence>
<protein>
    <submittedName>
        <fullName evidence="2">Uncharacterized protein</fullName>
    </submittedName>
</protein>
<evidence type="ECO:0000256" key="1">
    <source>
        <dbReference type="ARBA" id="ARBA00009861"/>
    </source>
</evidence>